<keyword evidence="3" id="KW-1185">Reference proteome</keyword>
<dbReference type="EMBL" id="JARULZ010000002">
    <property type="protein sequence ID" value="MEH0638807.1"/>
    <property type="molecule type" value="Genomic_DNA"/>
</dbReference>
<feature type="region of interest" description="Disordered" evidence="1">
    <location>
        <begin position="1"/>
        <end position="22"/>
    </location>
</feature>
<accession>A0ABU8AYW0</accession>
<sequence>MRYHLQRSPAPPALDPAPDPRDEDLEGDLRWIRRYLARVHTDAWQEKYNLRRETTDLDGRPTSEWFLTPMPKAVRPLEAEMTRWALGLGLHTPENVYKIAGAQLALLDVSLFMKAPLLAKILTMDFIVSVAFDDQLVEPGKPFEPYLETLPRVIRDGVLPEKPDQFHLAILDVRNEVIQAGGEAALDQWAHHRHAILAQYMWEHEWRSGGRYFTWEDYLRASFGNGHTEQMFLLMRMEPDSGMLPPGTPLPPELVHLHNLSSLLARFENDMLCYIRDSRDPCVNLFSVLATEYGVTRHAAVPLAAAAHANTQYEHDALVAAIQEHHPDPLVRSHARAMSHINDCYYAWTLTCPRYSVLNGSTER</sequence>
<organism evidence="2 3">
    <name type="scientific">Streptomyces bottropensis</name>
    <dbReference type="NCBI Taxonomy" id="42235"/>
    <lineage>
        <taxon>Bacteria</taxon>
        <taxon>Bacillati</taxon>
        <taxon>Actinomycetota</taxon>
        <taxon>Actinomycetes</taxon>
        <taxon>Kitasatosporales</taxon>
        <taxon>Streptomycetaceae</taxon>
        <taxon>Streptomyces</taxon>
    </lineage>
</organism>
<reference evidence="2" key="1">
    <citation type="submission" date="2023-04" db="EMBL/GenBank/DDBJ databases">
        <title>Genomic diversity of scab-causing Streptomyces spp. in the province of Quebec, Canada.</title>
        <authorList>
            <person name="Biessy A."/>
            <person name="Cadieux M."/>
            <person name="Ciotola M."/>
            <person name="Filion M."/>
        </authorList>
    </citation>
    <scope>NUCLEOTIDE SEQUENCE</scope>
    <source>
        <strain evidence="2">B21-115</strain>
    </source>
</reference>
<evidence type="ECO:0000313" key="3">
    <source>
        <dbReference type="Proteomes" id="UP001310290"/>
    </source>
</evidence>
<dbReference type="RefSeq" id="WP_334661437.1">
    <property type="nucleotide sequence ID" value="NZ_JARULZ010000002.1"/>
</dbReference>
<dbReference type="SUPFAM" id="SSF48576">
    <property type="entry name" value="Terpenoid synthases"/>
    <property type="match status" value="1"/>
</dbReference>
<dbReference type="Gene3D" id="1.10.600.10">
    <property type="entry name" value="Farnesyl Diphosphate Synthase"/>
    <property type="match status" value="1"/>
</dbReference>
<dbReference type="Pfam" id="PF19086">
    <property type="entry name" value="Terpene_syn_C_2"/>
    <property type="match status" value="1"/>
</dbReference>
<comment type="caution">
    <text evidence="2">The sequence shown here is derived from an EMBL/GenBank/DDBJ whole genome shotgun (WGS) entry which is preliminary data.</text>
</comment>
<gene>
    <name evidence="2" type="ORF">QBA35_37130</name>
</gene>
<proteinExistence type="predicted"/>
<name>A0ABU8AYW0_9ACTN</name>
<dbReference type="InterPro" id="IPR008949">
    <property type="entry name" value="Isoprenoid_synthase_dom_sf"/>
</dbReference>
<dbReference type="Proteomes" id="UP001310290">
    <property type="component" value="Unassembled WGS sequence"/>
</dbReference>
<evidence type="ECO:0000256" key="1">
    <source>
        <dbReference type="SAM" id="MobiDB-lite"/>
    </source>
</evidence>
<protein>
    <submittedName>
        <fullName evidence="2">Terpene synthase family protein</fullName>
    </submittedName>
</protein>
<evidence type="ECO:0000313" key="2">
    <source>
        <dbReference type="EMBL" id="MEH0638807.1"/>
    </source>
</evidence>